<dbReference type="AlphaFoldDB" id="A0A0D0G568"/>
<dbReference type="RefSeq" id="WP_021095781.1">
    <property type="nucleotide sequence ID" value="NZ_ANOC01000060.1"/>
</dbReference>
<dbReference type="PANTHER" id="PTHR40027">
    <property type="entry name" value="CELL DIVISION PROTEIN DIVIC"/>
    <property type="match status" value="1"/>
</dbReference>
<evidence type="ECO:0000313" key="3">
    <source>
        <dbReference type="EMBL" id="KIP20500.1"/>
    </source>
</evidence>
<dbReference type="Proteomes" id="UP000032047">
    <property type="component" value="Unassembled WGS sequence"/>
</dbReference>
<proteinExistence type="predicted"/>
<comment type="caution">
    <text evidence="3">The sequence shown here is derived from an EMBL/GenBank/DDBJ whole genome shotgun (WGS) entry which is preliminary data.</text>
</comment>
<dbReference type="EMBL" id="JXTG01000015">
    <property type="protein sequence ID" value="KIP20500.1"/>
    <property type="molecule type" value="Genomic_DNA"/>
</dbReference>
<feature type="coiled-coil region" evidence="1">
    <location>
        <begin position="63"/>
        <end position="97"/>
    </location>
</feature>
<keyword evidence="2" id="KW-0812">Transmembrane</keyword>
<evidence type="ECO:0000313" key="4">
    <source>
        <dbReference type="Proteomes" id="UP000032047"/>
    </source>
</evidence>
<dbReference type="PANTHER" id="PTHR40027:SF1">
    <property type="entry name" value="CELL DIVISION PROTEIN DIVIC"/>
    <property type="match status" value="1"/>
</dbReference>
<evidence type="ECO:0000256" key="1">
    <source>
        <dbReference type="SAM" id="Coils"/>
    </source>
</evidence>
<reference evidence="3 4" key="1">
    <citation type="submission" date="2015-01" db="EMBL/GenBank/DDBJ databases">
        <title>Genome sequence of Anoxybacillus ayderensis strain AB04.</title>
        <authorList>
            <person name="Belduz A.O."/>
            <person name="Canakci S."/>
            <person name="Chan K.-G."/>
            <person name="Kahar U.M."/>
            <person name="Yaakob A.S."/>
            <person name="Chan C.S."/>
            <person name="Goh K.M."/>
        </authorList>
    </citation>
    <scope>NUCLEOTIDE SEQUENCE [LARGE SCALE GENOMIC DNA]</scope>
    <source>
        <strain evidence="3 4">AB04</strain>
    </source>
</reference>
<keyword evidence="1" id="KW-0175">Coiled coil</keyword>
<dbReference type="InterPro" id="IPR007060">
    <property type="entry name" value="FtsL/DivIC"/>
</dbReference>
<name>A0A0D0G568_9BACL</name>
<dbReference type="InterPro" id="IPR039076">
    <property type="entry name" value="DivIC"/>
</dbReference>
<keyword evidence="2" id="KW-0472">Membrane</keyword>
<keyword evidence="2" id="KW-1133">Transmembrane helix</keyword>
<dbReference type="Pfam" id="PF04977">
    <property type="entry name" value="DivIC"/>
    <property type="match status" value="1"/>
</dbReference>
<organism evidence="3 4">
    <name type="scientific">Anoxybacillus ayderensis</name>
    <dbReference type="NCBI Taxonomy" id="265546"/>
    <lineage>
        <taxon>Bacteria</taxon>
        <taxon>Bacillati</taxon>
        <taxon>Bacillota</taxon>
        <taxon>Bacilli</taxon>
        <taxon>Bacillales</taxon>
        <taxon>Anoxybacillaceae</taxon>
        <taxon>Anoxybacillus</taxon>
    </lineage>
</organism>
<dbReference type="GO" id="GO:0051301">
    <property type="term" value="P:cell division"/>
    <property type="evidence" value="ECO:0007669"/>
    <property type="project" value="InterPro"/>
</dbReference>
<protein>
    <submittedName>
        <fullName evidence="3">Septum formation initiator</fullName>
    </submittedName>
</protein>
<sequence length="123" mass="14482">MGAPQKSKVKKIQTSYVIQQEKQEHKKARRRKKIVIRFSFVATIALAASSLFLYTMMTQSSAIDEQIKTKEQLEEKLRTLQKDEKRLKEEIKKLNDDKYIAELARKQYFLSKEGEIIFITPDE</sequence>
<evidence type="ECO:0000256" key="2">
    <source>
        <dbReference type="SAM" id="Phobius"/>
    </source>
</evidence>
<keyword evidence="4" id="KW-1185">Reference proteome</keyword>
<dbReference type="PATRIC" id="fig|265546.4.peg.2352"/>
<gene>
    <name evidence="3" type="ORF">JV16_02338</name>
</gene>
<accession>A0A0D0G568</accession>
<feature type="transmembrane region" description="Helical" evidence="2">
    <location>
        <begin position="34"/>
        <end position="57"/>
    </location>
</feature>